<accession>A0A562SL83</accession>
<keyword evidence="7" id="KW-0689">Ribosomal protein</keyword>
<dbReference type="EC" id="2.1.1.-" evidence="6"/>
<dbReference type="InterPro" id="IPR004498">
    <property type="entry name" value="Ribosomal_PrmA_MeTrfase"/>
</dbReference>
<dbReference type="CDD" id="cd02440">
    <property type="entry name" value="AdoMet_MTases"/>
    <property type="match status" value="1"/>
</dbReference>
<dbReference type="GO" id="GO:0032259">
    <property type="term" value="P:methylation"/>
    <property type="evidence" value="ECO:0007669"/>
    <property type="project" value="UniProtKB-KW"/>
</dbReference>
<dbReference type="AlphaFoldDB" id="A0A562SL83"/>
<dbReference type="PANTHER" id="PTHR43648:SF1">
    <property type="entry name" value="ELECTRON TRANSFER FLAVOPROTEIN BETA SUBUNIT LYSINE METHYLTRANSFERASE"/>
    <property type="match status" value="1"/>
</dbReference>
<dbReference type="OrthoDB" id="9785995at2"/>
<dbReference type="InterPro" id="IPR050078">
    <property type="entry name" value="Ribosomal_L11_MeTrfase_PrmA"/>
</dbReference>
<keyword evidence="7" id="KW-0687">Ribonucleoprotein</keyword>
<dbReference type="SUPFAM" id="SSF53335">
    <property type="entry name" value="S-adenosyl-L-methionine-dependent methyltransferases"/>
    <property type="match status" value="1"/>
</dbReference>
<keyword evidence="4 6" id="KW-0808">Transferase</keyword>
<dbReference type="HAMAP" id="MF_00735">
    <property type="entry name" value="Methyltr_PrmA"/>
    <property type="match status" value="1"/>
</dbReference>
<evidence type="ECO:0000256" key="4">
    <source>
        <dbReference type="ARBA" id="ARBA00022679"/>
    </source>
</evidence>
<feature type="binding site" evidence="6">
    <location>
        <position position="166"/>
    </location>
    <ligand>
        <name>S-adenosyl-L-methionine</name>
        <dbReference type="ChEBI" id="CHEBI:59789"/>
    </ligand>
</feature>
<evidence type="ECO:0000256" key="2">
    <source>
        <dbReference type="ARBA" id="ARBA00022490"/>
    </source>
</evidence>
<keyword evidence="3 6" id="KW-0489">Methyltransferase</keyword>
<dbReference type="NCBIfam" id="NF001785">
    <property type="entry name" value="PRK00517.2-2"/>
    <property type="match status" value="1"/>
</dbReference>
<gene>
    <name evidence="6" type="primary">prmA</name>
    <name evidence="7" type="ORF">LX66_5376</name>
</gene>
<dbReference type="RefSeq" id="WP_145719189.1">
    <property type="nucleotide sequence ID" value="NZ_BAAAFY010000003.1"/>
</dbReference>
<sequence length="272" mass="29434">MSHIAVTITCAPGLTDVLIAQLSDAGYEGFEEKTGQLIAYIPAGQFDEAALVALLPPSGTTFTKEEIRPVNWNALWESNFEPVLVGSFCGIRAGFHPPFAPAPEHEIVITPKMSFGTGHHATTFSMIQLMQQQDLAGRKVFDFGTGTGILAILAARMGAAQVDAIDIDDWAVENSRENIAGNNVPQVCIWQADSLQDITGLYDVVLANINRNVLLQSMPDMRRLLAPGGQLLLSGILVADEPEILDSAAAQGLLKQRRVEKDNWLALSLLTR</sequence>
<feature type="binding site" evidence="6">
    <location>
        <position position="144"/>
    </location>
    <ligand>
        <name>S-adenosyl-L-methionine</name>
        <dbReference type="ChEBI" id="CHEBI:59789"/>
    </ligand>
</feature>
<comment type="function">
    <text evidence="6">Methylates ribosomal protein L11.</text>
</comment>
<evidence type="ECO:0000256" key="3">
    <source>
        <dbReference type="ARBA" id="ARBA00022603"/>
    </source>
</evidence>
<comment type="caution">
    <text evidence="7">The sequence shown here is derived from an EMBL/GenBank/DDBJ whole genome shotgun (WGS) entry which is preliminary data.</text>
</comment>
<evidence type="ECO:0000313" key="8">
    <source>
        <dbReference type="Proteomes" id="UP000316778"/>
    </source>
</evidence>
<evidence type="ECO:0000313" key="7">
    <source>
        <dbReference type="EMBL" id="TWI82059.1"/>
    </source>
</evidence>
<comment type="catalytic activity">
    <reaction evidence="6">
        <text>L-lysyl-[protein] + 3 S-adenosyl-L-methionine = N(6),N(6),N(6)-trimethyl-L-lysyl-[protein] + 3 S-adenosyl-L-homocysteine + 3 H(+)</text>
        <dbReference type="Rhea" id="RHEA:54192"/>
        <dbReference type="Rhea" id="RHEA-COMP:9752"/>
        <dbReference type="Rhea" id="RHEA-COMP:13826"/>
        <dbReference type="ChEBI" id="CHEBI:15378"/>
        <dbReference type="ChEBI" id="CHEBI:29969"/>
        <dbReference type="ChEBI" id="CHEBI:57856"/>
        <dbReference type="ChEBI" id="CHEBI:59789"/>
        <dbReference type="ChEBI" id="CHEBI:61961"/>
    </reaction>
</comment>
<dbReference type="Pfam" id="PF06325">
    <property type="entry name" value="PrmA"/>
    <property type="match status" value="1"/>
</dbReference>
<proteinExistence type="inferred from homology"/>
<name>A0A562SL83_CHIJA</name>
<reference evidence="7 8" key="1">
    <citation type="journal article" date="2013" name="Stand. Genomic Sci.">
        <title>Genomic Encyclopedia of Type Strains, Phase I: The one thousand microbial genomes (KMG-I) project.</title>
        <authorList>
            <person name="Kyrpides N.C."/>
            <person name="Woyke T."/>
            <person name="Eisen J.A."/>
            <person name="Garrity G."/>
            <person name="Lilburn T.G."/>
            <person name="Beck B.J."/>
            <person name="Whitman W.B."/>
            <person name="Hugenholtz P."/>
            <person name="Klenk H.P."/>
        </authorList>
    </citation>
    <scope>NUCLEOTIDE SEQUENCE [LARGE SCALE GENOMIC DNA]</scope>
    <source>
        <strain evidence="7 8">DSM 13484</strain>
    </source>
</reference>
<comment type="similarity">
    <text evidence="1 6">Belongs to the methyltransferase superfamily. PrmA family.</text>
</comment>
<feature type="binding site" evidence="6">
    <location>
        <position position="208"/>
    </location>
    <ligand>
        <name>S-adenosyl-L-methionine</name>
        <dbReference type="ChEBI" id="CHEBI:59789"/>
    </ligand>
</feature>
<dbReference type="PANTHER" id="PTHR43648">
    <property type="entry name" value="ELECTRON TRANSFER FLAVOPROTEIN BETA SUBUNIT LYSINE METHYLTRANSFERASE"/>
    <property type="match status" value="1"/>
</dbReference>
<keyword evidence="2 6" id="KW-0963">Cytoplasm</keyword>
<keyword evidence="8" id="KW-1185">Reference proteome</keyword>
<evidence type="ECO:0000256" key="1">
    <source>
        <dbReference type="ARBA" id="ARBA00009741"/>
    </source>
</evidence>
<dbReference type="InterPro" id="IPR029063">
    <property type="entry name" value="SAM-dependent_MTases_sf"/>
</dbReference>
<dbReference type="Proteomes" id="UP000316778">
    <property type="component" value="Unassembled WGS sequence"/>
</dbReference>
<organism evidence="7 8">
    <name type="scientific">Chitinophaga japonensis</name>
    <name type="common">Flexibacter japonensis</name>
    <dbReference type="NCBI Taxonomy" id="104662"/>
    <lineage>
        <taxon>Bacteria</taxon>
        <taxon>Pseudomonadati</taxon>
        <taxon>Bacteroidota</taxon>
        <taxon>Chitinophagia</taxon>
        <taxon>Chitinophagales</taxon>
        <taxon>Chitinophagaceae</taxon>
        <taxon>Chitinophaga</taxon>
    </lineage>
</organism>
<dbReference type="EMBL" id="VLLG01000007">
    <property type="protein sequence ID" value="TWI82059.1"/>
    <property type="molecule type" value="Genomic_DNA"/>
</dbReference>
<feature type="binding site" evidence="6">
    <location>
        <position position="123"/>
    </location>
    <ligand>
        <name>S-adenosyl-L-methionine</name>
        <dbReference type="ChEBI" id="CHEBI:59789"/>
    </ligand>
</feature>
<dbReference type="GO" id="GO:0016279">
    <property type="term" value="F:protein-lysine N-methyltransferase activity"/>
    <property type="evidence" value="ECO:0007669"/>
    <property type="project" value="RHEA"/>
</dbReference>
<dbReference type="Gene3D" id="3.40.50.150">
    <property type="entry name" value="Vaccinia Virus protein VP39"/>
    <property type="match status" value="1"/>
</dbReference>
<dbReference type="GO" id="GO:0005840">
    <property type="term" value="C:ribosome"/>
    <property type="evidence" value="ECO:0007669"/>
    <property type="project" value="UniProtKB-KW"/>
</dbReference>
<evidence type="ECO:0000256" key="5">
    <source>
        <dbReference type="ARBA" id="ARBA00022691"/>
    </source>
</evidence>
<keyword evidence="5 6" id="KW-0949">S-adenosyl-L-methionine</keyword>
<dbReference type="GO" id="GO:0005737">
    <property type="term" value="C:cytoplasm"/>
    <property type="evidence" value="ECO:0007669"/>
    <property type="project" value="UniProtKB-SubCell"/>
</dbReference>
<evidence type="ECO:0000256" key="6">
    <source>
        <dbReference type="HAMAP-Rule" id="MF_00735"/>
    </source>
</evidence>
<protein>
    <recommendedName>
        <fullName evidence="6">Ribosomal protein L11 methyltransferase</fullName>
        <shortName evidence="6">L11 Mtase</shortName>
        <ecNumber evidence="6">2.1.1.-</ecNumber>
    </recommendedName>
</protein>
<comment type="subcellular location">
    <subcellularLocation>
        <location evidence="6">Cytoplasm</location>
    </subcellularLocation>
</comment>